<feature type="compositionally biased region" description="Basic and acidic residues" evidence="2">
    <location>
        <begin position="555"/>
        <end position="570"/>
    </location>
</feature>
<keyword evidence="3" id="KW-1133">Transmembrane helix</keyword>
<evidence type="ECO:0000259" key="4">
    <source>
        <dbReference type="Pfam" id="PF20155"/>
    </source>
</evidence>
<feature type="transmembrane region" description="Helical" evidence="3">
    <location>
        <begin position="373"/>
        <end position="395"/>
    </location>
</feature>
<evidence type="ECO:0000313" key="5">
    <source>
        <dbReference type="EMBL" id="DAE04275.1"/>
    </source>
</evidence>
<reference evidence="5" key="1">
    <citation type="journal article" date="2021" name="Proc. Natl. Acad. Sci. U.S.A.">
        <title>A Catalog of Tens of Thousands of Viruses from Human Metagenomes Reveals Hidden Associations with Chronic Diseases.</title>
        <authorList>
            <person name="Tisza M.J."/>
            <person name="Buck C.B."/>
        </authorList>
    </citation>
    <scope>NUCLEOTIDE SEQUENCE</scope>
    <source>
        <strain evidence="5">CtFPV8</strain>
    </source>
</reference>
<name>A0A8S5PCV3_9CAUD</name>
<evidence type="ECO:0000256" key="1">
    <source>
        <dbReference type="ARBA" id="ARBA00022465"/>
    </source>
</evidence>
<keyword evidence="3" id="KW-0812">Transmembrane</keyword>
<keyword evidence="1" id="KW-1188">Viral release from host cell</keyword>
<feature type="transmembrane region" description="Helical" evidence="3">
    <location>
        <begin position="331"/>
        <end position="353"/>
    </location>
</feature>
<dbReference type="Pfam" id="PF20155">
    <property type="entry name" value="TMP_3"/>
    <property type="match status" value="1"/>
</dbReference>
<sequence length="653" mass="70341">MSILSNTIKLNNGVSPVLNNISQTAGTASSSMSNFAQQVTHTGNAANNAHGSLSNLKAIFLGSLGANIAAAAIQKVGDAIGHVFDAAQEFASIQARLGLIVGEQGNVAALNKEIYESARRSRTEYASMAETVATLSQSAHDAFPDPKEAVEFAEKINKVMAIGGTTGENKKNAMIQLTQGLASGQLQGDEFRSIAENAPMIENIIAKTMGVSRGELKKLASEGKVTAEVIKKAMLENADEIEDAYRKMPHTFADWATDIKSVAEYAFAPLFDAVNELANSPEFRQFVDSIENNIQYLAPIIKNVFNEISYAFKQVLTVGQQVFGWLQENSWFVHAALFALATIALVYAANWLVAAASTIAASIAQWELNTAMLACPATWVALAIMGIIGALYLVIDMYNEWAGTTYTVVGVIAGVFGALWAAIYNQIAFVWNIFIIFANFIATVFNNPAKAIKNLFSSLWNNLVEFAVQGINAMLDVMKQVPFLKKLLDGVGHVVASKFQVQVDAGPLDDYKMQYKDIGETAGAWQLAGDNLVGKFSGIFNPGQRNDDATNSDQSTKRDAVADAAKDTAKNTKKTAKNTAKAAKALQLTADEINTLNKGVMNDAIKSWSQRTIHLNVTNNNTIDSSVDYNDFSTSFANGLANAFQRNTGEALT</sequence>
<evidence type="ECO:0000256" key="2">
    <source>
        <dbReference type="SAM" id="MobiDB-lite"/>
    </source>
</evidence>
<evidence type="ECO:0000256" key="3">
    <source>
        <dbReference type="SAM" id="Phobius"/>
    </source>
</evidence>
<protein>
    <submittedName>
        <fullName evidence="5">Tail tape measure</fullName>
    </submittedName>
</protein>
<feature type="transmembrane region" description="Helical" evidence="3">
    <location>
        <begin position="401"/>
        <end position="421"/>
    </location>
</feature>
<accession>A0A8S5PCV3</accession>
<keyword evidence="1" id="KW-1245">Viral tail assembly</keyword>
<feature type="transmembrane region" description="Helical" evidence="3">
    <location>
        <begin position="428"/>
        <end position="445"/>
    </location>
</feature>
<organism evidence="5">
    <name type="scientific">Myoviridae sp. ctFPV8</name>
    <dbReference type="NCBI Taxonomy" id="2825068"/>
    <lineage>
        <taxon>Viruses</taxon>
        <taxon>Duplodnaviria</taxon>
        <taxon>Heunggongvirae</taxon>
        <taxon>Uroviricota</taxon>
        <taxon>Caudoviricetes</taxon>
    </lineage>
</organism>
<dbReference type="EMBL" id="BK015385">
    <property type="protein sequence ID" value="DAE04275.1"/>
    <property type="molecule type" value="Genomic_DNA"/>
</dbReference>
<proteinExistence type="predicted"/>
<dbReference type="GO" id="GO:0098003">
    <property type="term" value="P:viral tail assembly"/>
    <property type="evidence" value="ECO:0007669"/>
    <property type="project" value="UniProtKB-KW"/>
</dbReference>
<dbReference type="InterPro" id="IPR013491">
    <property type="entry name" value="Tape_meas_N"/>
</dbReference>
<keyword evidence="3" id="KW-0472">Membrane</keyword>
<feature type="region of interest" description="Disordered" evidence="2">
    <location>
        <begin position="543"/>
        <end position="575"/>
    </location>
</feature>
<dbReference type="NCBIfam" id="TIGR02675">
    <property type="entry name" value="tape_meas_nterm"/>
    <property type="match status" value="1"/>
</dbReference>
<feature type="domain" description="Tape measure protein N-terminal" evidence="4">
    <location>
        <begin position="83"/>
        <end position="261"/>
    </location>
</feature>